<dbReference type="Proteomes" id="UP000663868">
    <property type="component" value="Unassembled WGS sequence"/>
</dbReference>
<dbReference type="Gene3D" id="3.40.50.1820">
    <property type="entry name" value="alpha/beta hydrolase"/>
    <property type="match status" value="1"/>
</dbReference>
<dbReference type="SMART" id="SM00939">
    <property type="entry name" value="PepX_C"/>
    <property type="match status" value="1"/>
</dbReference>
<sequence length="565" mass="64291">MPDSVRLSATLTIPVAKHSNEKFPVLLEYKPYRKDDNSFNADQSNIFYLARRGFIVAKVDIRGTGSSEGVLIEREYTTQELDDCEDVIKQLADYSRSNGRVGMFGLSWSAFNSLMMATLRRPPALRAIFAAHASDDLYKNDIHYPDGIMHLDHYIVSIDHANALPTTPNYVMNEQWIKERFIRRPWADIYLEHQLDDSFWRKHSIKYVYANLTLPTYLIGGLYDPYKDTAINISEHAHQILPKIKVVVGPFVHAMPDNANRNPGPGFDSNAEMPQWPIPRQRTRRMYMTNDRMLTERIPSHVDGKRNNSNVDILEYRPWIGFESGLWLGGSTGNQQSYDEHSLVYQSDPINETIEIIGFVNVSLQVSATAPLAHWIVRLEDVDNNAQVWLVTTGALNGAQRQTPSAPLEPNHMYTITFRLHFTTWTFFNGHSIRVAISNAMFPTYWPSAFAMNTSLFLNSSATFIDLPVILPLSSTSPSPSFTQQQVSSTDIFPELFSAGKPRIYEKHEANLSTTITFERTNYELLPSNIFMSTLLAWNFSCSHLNPADVRLTALITTFQQTTCD</sequence>
<dbReference type="Gene3D" id="2.60.120.260">
    <property type="entry name" value="Galactose-binding domain-like"/>
    <property type="match status" value="1"/>
</dbReference>
<dbReference type="InterPro" id="IPR013736">
    <property type="entry name" value="Xaa-Pro_dipept_C"/>
</dbReference>
<evidence type="ECO:0000259" key="2">
    <source>
        <dbReference type="SMART" id="SM00939"/>
    </source>
</evidence>
<dbReference type="InterPro" id="IPR029058">
    <property type="entry name" value="AB_hydrolase_fold"/>
</dbReference>
<gene>
    <name evidence="3" type="ORF">KXQ929_LOCUS29901</name>
</gene>
<protein>
    <recommendedName>
        <fullName evidence="2">Xaa-Pro dipeptidyl-peptidase C-terminal domain-containing protein</fullName>
    </recommendedName>
</protein>
<dbReference type="InterPro" id="IPR005674">
    <property type="entry name" value="CocE/Ser_esterase"/>
</dbReference>
<dbReference type="Pfam" id="PF08530">
    <property type="entry name" value="PepX_C"/>
    <property type="match status" value="1"/>
</dbReference>
<evidence type="ECO:0000313" key="4">
    <source>
        <dbReference type="Proteomes" id="UP000663868"/>
    </source>
</evidence>
<keyword evidence="1" id="KW-0378">Hydrolase</keyword>
<dbReference type="InterPro" id="IPR008979">
    <property type="entry name" value="Galactose-bd-like_sf"/>
</dbReference>
<dbReference type="Gene3D" id="1.10.3020.10">
    <property type="entry name" value="alpha-amino acid ester hydrolase ( Helical cap domain)"/>
    <property type="match status" value="1"/>
</dbReference>
<feature type="domain" description="Xaa-Pro dipeptidyl-peptidase C-terminal" evidence="2">
    <location>
        <begin position="251"/>
        <end position="466"/>
    </location>
</feature>
<organism evidence="3 4">
    <name type="scientific">Adineta steineri</name>
    <dbReference type="NCBI Taxonomy" id="433720"/>
    <lineage>
        <taxon>Eukaryota</taxon>
        <taxon>Metazoa</taxon>
        <taxon>Spiralia</taxon>
        <taxon>Gnathifera</taxon>
        <taxon>Rotifera</taxon>
        <taxon>Eurotatoria</taxon>
        <taxon>Bdelloidea</taxon>
        <taxon>Adinetida</taxon>
        <taxon>Adinetidae</taxon>
        <taxon>Adineta</taxon>
    </lineage>
</organism>
<dbReference type="EMBL" id="CAJOBB010003169">
    <property type="protein sequence ID" value="CAF4024723.1"/>
    <property type="molecule type" value="Genomic_DNA"/>
</dbReference>
<dbReference type="SUPFAM" id="SSF53474">
    <property type="entry name" value="alpha/beta-Hydrolases"/>
    <property type="match status" value="1"/>
</dbReference>
<proteinExistence type="predicted"/>
<dbReference type="InterPro" id="IPR000383">
    <property type="entry name" value="Xaa-Pro-like_dom"/>
</dbReference>
<dbReference type="NCBIfam" id="TIGR00976">
    <property type="entry name" value="CocE_NonD"/>
    <property type="match status" value="2"/>
</dbReference>
<evidence type="ECO:0000256" key="1">
    <source>
        <dbReference type="ARBA" id="ARBA00022801"/>
    </source>
</evidence>
<evidence type="ECO:0000313" key="3">
    <source>
        <dbReference type="EMBL" id="CAF4024723.1"/>
    </source>
</evidence>
<dbReference type="AlphaFoldDB" id="A0A819QI95"/>
<dbReference type="SUPFAM" id="SSF49785">
    <property type="entry name" value="Galactose-binding domain-like"/>
    <property type="match status" value="1"/>
</dbReference>
<accession>A0A819QI95</accession>
<reference evidence="3" key="1">
    <citation type="submission" date="2021-02" db="EMBL/GenBank/DDBJ databases">
        <authorList>
            <person name="Nowell W R."/>
        </authorList>
    </citation>
    <scope>NUCLEOTIDE SEQUENCE</scope>
</reference>
<name>A0A819QI95_9BILA</name>
<dbReference type="Pfam" id="PF02129">
    <property type="entry name" value="Peptidase_S15"/>
    <property type="match status" value="1"/>
</dbReference>
<comment type="caution">
    <text evidence="3">The sequence shown here is derived from an EMBL/GenBank/DDBJ whole genome shotgun (WGS) entry which is preliminary data.</text>
</comment>
<dbReference type="GO" id="GO:0008239">
    <property type="term" value="F:dipeptidyl-peptidase activity"/>
    <property type="evidence" value="ECO:0007669"/>
    <property type="project" value="InterPro"/>
</dbReference>